<dbReference type="AlphaFoldDB" id="A0A919QKM4"/>
<name>A0A919QKM4_9ACTN</name>
<proteinExistence type="predicted"/>
<dbReference type="EMBL" id="BOOA01000131">
    <property type="protein sequence ID" value="GIH29511.1"/>
    <property type="molecule type" value="Genomic_DNA"/>
</dbReference>
<evidence type="ECO:0000313" key="2">
    <source>
        <dbReference type="Proteomes" id="UP000640052"/>
    </source>
</evidence>
<sequence length="84" mass="9554">MEESAEIQYLLDELCVELGFCLPVSEQRRLLVAPLLSVDAFTDATMRAEGLDPLLNKSLRRQVRDKVQRRLPAAEDEPWSRPTG</sequence>
<evidence type="ECO:0000313" key="1">
    <source>
        <dbReference type="EMBL" id="GIH29511.1"/>
    </source>
</evidence>
<comment type="caution">
    <text evidence="1">The sequence shown here is derived from an EMBL/GenBank/DDBJ whole genome shotgun (WGS) entry which is preliminary data.</text>
</comment>
<reference evidence="1" key="1">
    <citation type="submission" date="2021-01" db="EMBL/GenBank/DDBJ databases">
        <title>Whole genome shotgun sequence of Acrocarpospora phusangensis NBRC 108782.</title>
        <authorList>
            <person name="Komaki H."/>
            <person name="Tamura T."/>
        </authorList>
    </citation>
    <scope>NUCLEOTIDE SEQUENCE</scope>
    <source>
        <strain evidence="1">NBRC 108782</strain>
    </source>
</reference>
<accession>A0A919QKM4</accession>
<gene>
    <name evidence="1" type="ORF">Aph01nite_78210</name>
</gene>
<protein>
    <submittedName>
        <fullName evidence="1">Uncharacterized protein</fullName>
    </submittedName>
</protein>
<dbReference type="Proteomes" id="UP000640052">
    <property type="component" value="Unassembled WGS sequence"/>
</dbReference>
<keyword evidence="2" id="KW-1185">Reference proteome</keyword>
<organism evidence="1 2">
    <name type="scientific">Acrocarpospora phusangensis</name>
    <dbReference type="NCBI Taxonomy" id="1070424"/>
    <lineage>
        <taxon>Bacteria</taxon>
        <taxon>Bacillati</taxon>
        <taxon>Actinomycetota</taxon>
        <taxon>Actinomycetes</taxon>
        <taxon>Streptosporangiales</taxon>
        <taxon>Streptosporangiaceae</taxon>
        <taxon>Acrocarpospora</taxon>
    </lineage>
</organism>